<feature type="region of interest" description="Disordered" evidence="1">
    <location>
        <begin position="249"/>
        <end position="286"/>
    </location>
</feature>
<evidence type="ECO:0000313" key="3">
    <source>
        <dbReference type="Proteomes" id="UP000472372"/>
    </source>
</evidence>
<reference evidence="2" key="1">
    <citation type="submission" date="2021-02" db="EMBL/GenBank/DDBJ databases">
        <authorList>
            <person name="Syme A R."/>
            <person name="Syme A R."/>
            <person name="Moolhuijzen P."/>
        </authorList>
    </citation>
    <scope>NUCLEOTIDE SEQUENCE</scope>
    <source>
        <strain evidence="2">W1-1</strain>
    </source>
</reference>
<protein>
    <submittedName>
        <fullName evidence="2">Uncharacterized protein</fullName>
    </submittedName>
</protein>
<proteinExistence type="predicted"/>
<feature type="compositionally biased region" description="Low complexity" evidence="1">
    <location>
        <begin position="103"/>
        <end position="136"/>
    </location>
</feature>
<feature type="compositionally biased region" description="Polar residues" evidence="1">
    <location>
        <begin position="1"/>
        <end position="13"/>
    </location>
</feature>
<name>A0A6S6VZ13_9PLEO</name>
<accession>A0A6S6VZ13</accession>
<sequence>MSANNYNSAGSSRTSERAEADSSMDLYDSGEEDGSVGQKRKKGKGKQFAYEDKSKGKAPVGEESEEGESEGRSHLGSPAANAGITYSDYDSSDTEIDHDCPLSPTHNSRNNSNNNNNIIPSNPNTENPSTMSTTPTDPAVSLLRARALKSSVSTAPAVLTRQTQLPAALSSDPELHLINTLRNDKGLKWADIATQLNAAREKRGEATIWNPASVYSRYILAAPMTATPVGEIGFDARDYVHLRNPGQFYVKPDSSTPTAGASTPTADASSSSKPTPGTSIPRAGRKRVKDYDNATELKANMRQHATAEEVEELQGEVRTQMLVEAVAKVERNFWKLVADEVDRVGGVYFEGDVLAERWFEL</sequence>
<feature type="compositionally biased region" description="Low complexity" evidence="1">
    <location>
        <begin position="252"/>
        <end position="276"/>
    </location>
</feature>
<evidence type="ECO:0000313" key="2">
    <source>
        <dbReference type="EMBL" id="CAE7026985.1"/>
    </source>
</evidence>
<organism evidence="2 3">
    <name type="scientific">Pyrenophora teres f. teres</name>
    <dbReference type="NCBI Taxonomy" id="97479"/>
    <lineage>
        <taxon>Eukaryota</taxon>
        <taxon>Fungi</taxon>
        <taxon>Dikarya</taxon>
        <taxon>Ascomycota</taxon>
        <taxon>Pezizomycotina</taxon>
        <taxon>Dothideomycetes</taxon>
        <taxon>Pleosporomycetidae</taxon>
        <taxon>Pleosporales</taxon>
        <taxon>Pleosporineae</taxon>
        <taxon>Pleosporaceae</taxon>
        <taxon>Pyrenophora</taxon>
    </lineage>
</organism>
<feature type="region of interest" description="Disordered" evidence="1">
    <location>
        <begin position="1"/>
        <end position="137"/>
    </location>
</feature>
<dbReference type="AlphaFoldDB" id="A0A6S6VZ13"/>
<dbReference type="EMBL" id="HG992979">
    <property type="protein sequence ID" value="CAE7026985.1"/>
    <property type="molecule type" value="Genomic_DNA"/>
</dbReference>
<dbReference type="Proteomes" id="UP000472372">
    <property type="component" value="Chromosome 3"/>
</dbReference>
<gene>
    <name evidence="2" type="ORF">PTTW11_04168</name>
</gene>
<evidence type="ECO:0000256" key="1">
    <source>
        <dbReference type="SAM" id="MobiDB-lite"/>
    </source>
</evidence>